<gene>
    <name evidence="1" type="primary">cirA_2</name>
    <name evidence="1" type="ORF">FVB9532_02671</name>
</gene>
<keyword evidence="2" id="KW-1185">Reference proteome</keyword>
<comment type="caution">
    <text evidence="1">The sequence shown here is derived from an EMBL/GenBank/DDBJ whole genome shotgun (WGS) entry which is preliminary data.</text>
</comment>
<accession>A0AC61YA44</accession>
<keyword evidence="1" id="KW-0675">Receptor</keyword>
<sequence>MKYLLSTLLLSLLTNSILAQETNEKKNDSIQRNRLEEVVLTGQYNAQSVNKSVFEIEVLNQEDIQLLAGNNLADVLTQTLNMNVVPQPGKGRSGIEQFGFSSGYVKILVDNIPIIGDEGFGNAIDVTQINLDDIKQIEIIEGSMGVQYGADAVTGVVNIITKKSSDHRWQITPYLQEETVGNEYGWFDEGRHIQSLKVGHNFSDKWYAQALYTRNDFKGFLNNLKGKNYYNHHQPEPINDSLRGYEWLPKEQNTFKGLVNFNNQKYFRAFYKFEYFTEETLGFANNVNFNKNSATQTVNPTANDEIFSSERFYHHLNVSGEIDRQVNYNISTSYQQQVKNYEQFTYYLNSGKKERLDKYDYNTRNGFFSRGTFSNFFNSKKANFELGYEAQLDEGTQSGLALQDISQRNKKNKYNTYSGFVSSEIKPNQTLSFRPGFRLMTSSRFNPQYVASLSSKINLPKDYQLRLIAGTAPKLPDFDQLFTYMVDSNHNVQGNESLRPENGKSIFLHLKKTFWSKDYKLKFRPKLSAWYLDIDDKIDLIVVSNSPLAYRYENIDLYRTWGLSLRNNLSYKNLKTNLGISFSGQSQILNANENYNDDYLYSVEVNTNVSYTVDKWNTTFSTFFKYNGPTYQFVYDGDNSDEITKSKLEGFGWLNTSIRKTFFDDIVVTLGARNVLDVTRVNLRNGPGSTHANGAQSQLLGYGRSYFLKLLYNLNF</sequence>
<dbReference type="EMBL" id="CABVMM010000010">
    <property type="protein sequence ID" value="VVV01381.1"/>
    <property type="molecule type" value="Genomic_DNA"/>
</dbReference>
<protein>
    <submittedName>
        <fullName evidence="1">Colicin I receptor</fullName>
    </submittedName>
</protein>
<evidence type="ECO:0000313" key="1">
    <source>
        <dbReference type="EMBL" id="VVV01381.1"/>
    </source>
</evidence>
<organism evidence="1 2">
    <name type="scientific">Mesonia oceanica</name>
    <dbReference type="NCBI Taxonomy" id="2687242"/>
    <lineage>
        <taxon>Bacteria</taxon>
        <taxon>Pseudomonadati</taxon>
        <taxon>Bacteroidota</taxon>
        <taxon>Flavobacteriia</taxon>
        <taxon>Flavobacteriales</taxon>
        <taxon>Flavobacteriaceae</taxon>
        <taxon>Mesonia</taxon>
    </lineage>
</organism>
<proteinExistence type="predicted"/>
<reference evidence="1" key="1">
    <citation type="submission" date="2019-09" db="EMBL/GenBank/DDBJ databases">
        <authorList>
            <person name="Rodrigo-Torres L."/>
            <person name="Arahal R. D."/>
            <person name="Lucena T."/>
        </authorList>
    </citation>
    <scope>NUCLEOTIDE SEQUENCE</scope>
    <source>
        <strain evidence="1">ISS653</strain>
    </source>
</reference>
<name>A0AC61YA44_9FLAO</name>
<evidence type="ECO:0000313" key="2">
    <source>
        <dbReference type="Proteomes" id="UP000356253"/>
    </source>
</evidence>
<dbReference type="Proteomes" id="UP000356253">
    <property type="component" value="Unassembled WGS sequence"/>
</dbReference>